<dbReference type="OrthoDB" id="123998at2759"/>
<comment type="caution">
    <text evidence="1">The sequence shown here is derived from an EMBL/GenBank/DDBJ whole genome shotgun (WGS) entry which is preliminary data.</text>
</comment>
<reference evidence="2" key="1">
    <citation type="submission" date="2017-03" db="EMBL/GenBank/DDBJ databases">
        <title>Phytopthora megakarya and P. palmivora, two closely related causual agents of cacao black pod achieved similar genome size and gene model numbers by different mechanisms.</title>
        <authorList>
            <person name="Ali S."/>
            <person name="Shao J."/>
            <person name="Larry D.J."/>
            <person name="Kronmiller B."/>
            <person name="Shen D."/>
            <person name="Strem M.D."/>
            <person name="Melnick R.L."/>
            <person name="Guiltinan M.J."/>
            <person name="Tyler B.M."/>
            <person name="Meinhardt L.W."/>
            <person name="Bailey B.A."/>
        </authorList>
    </citation>
    <scope>NUCLEOTIDE SEQUENCE [LARGE SCALE GENOMIC DNA]</scope>
    <source>
        <strain evidence="2">zdho120</strain>
    </source>
</reference>
<evidence type="ECO:0008006" key="3">
    <source>
        <dbReference type="Google" id="ProtNLM"/>
    </source>
</evidence>
<organism evidence="1 2">
    <name type="scientific">Phytophthora megakarya</name>
    <dbReference type="NCBI Taxonomy" id="4795"/>
    <lineage>
        <taxon>Eukaryota</taxon>
        <taxon>Sar</taxon>
        <taxon>Stramenopiles</taxon>
        <taxon>Oomycota</taxon>
        <taxon>Peronosporomycetes</taxon>
        <taxon>Peronosporales</taxon>
        <taxon>Peronosporaceae</taxon>
        <taxon>Phytophthora</taxon>
    </lineage>
</organism>
<evidence type="ECO:0000313" key="1">
    <source>
        <dbReference type="EMBL" id="OWY93254.1"/>
    </source>
</evidence>
<protein>
    <recommendedName>
        <fullName evidence="3">Bzip transcription factor</fullName>
    </recommendedName>
</protein>
<sequence length="262" mass="29711">MASVQETSHSITDELKHAIVAEALKKRIRHRERCRISQARYRNKRRKFETDIQVVVPKLKREIEVLEAKCKGLSHFPETPTMWMIAAEYLRHFSYYVASPAMPQSTVSNFLHHIMAPNVLVGSHFGVEAQLKNWNLFALCFDDVKLELRGMDMSTSNMLVAHIMINITITSNTLRRVFPHLNSDGCGGTKGGSWSPLATKMLDQALVMHGSVVFGWDKATDKVVRVQFQADFMTPMIKLLGNLRDVSSVFEKAHVTPDCRLA</sequence>
<dbReference type="Proteomes" id="UP000198211">
    <property type="component" value="Unassembled WGS sequence"/>
</dbReference>
<proteinExistence type="predicted"/>
<dbReference type="EMBL" id="NBNE01016410">
    <property type="protein sequence ID" value="OWY93254.1"/>
    <property type="molecule type" value="Genomic_DNA"/>
</dbReference>
<accession>A0A225UJF9</accession>
<keyword evidence="2" id="KW-1185">Reference proteome</keyword>
<gene>
    <name evidence="1" type="ORF">PHMEG_00037420</name>
</gene>
<evidence type="ECO:0000313" key="2">
    <source>
        <dbReference type="Proteomes" id="UP000198211"/>
    </source>
</evidence>
<dbReference type="AlphaFoldDB" id="A0A225UJF9"/>
<name>A0A225UJF9_9STRA</name>